<dbReference type="Proteomes" id="UP000183404">
    <property type="component" value="Unassembled WGS sequence"/>
</dbReference>
<dbReference type="AlphaFoldDB" id="A0A1G7WB42"/>
<dbReference type="EMBL" id="FNBS01000116">
    <property type="protein sequence ID" value="SDG69213.1"/>
    <property type="molecule type" value="Genomic_DNA"/>
</dbReference>
<dbReference type="GO" id="GO:0005840">
    <property type="term" value="C:ribosome"/>
    <property type="evidence" value="ECO:0007669"/>
    <property type="project" value="UniProtKB-KW"/>
</dbReference>
<feature type="domain" description="S1 motif" evidence="4">
    <location>
        <begin position="125"/>
        <end position="194"/>
    </location>
</feature>
<organism evidence="5 6">
    <name type="scientific">Thermoanaerobacter thermohydrosulfuricus</name>
    <name type="common">Clostridium thermohydrosulfuricum</name>
    <dbReference type="NCBI Taxonomy" id="1516"/>
    <lineage>
        <taxon>Bacteria</taxon>
        <taxon>Bacillati</taxon>
        <taxon>Bacillota</taxon>
        <taxon>Clostridia</taxon>
        <taxon>Thermoanaerobacterales</taxon>
        <taxon>Thermoanaerobacteraceae</taxon>
        <taxon>Thermoanaerobacter</taxon>
    </lineage>
</organism>
<dbReference type="GO" id="GO:0003735">
    <property type="term" value="F:structural constituent of ribosome"/>
    <property type="evidence" value="ECO:0007669"/>
    <property type="project" value="TreeGrafter"/>
</dbReference>
<gene>
    <name evidence="5" type="ORF">SAMN04244560_02772</name>
</gene>
<dbReference type="PROSITE" id="PS50126">
    <property type="entry name" value="S1"/>
    <property type="match status" value="1"/>
</dbReference>
<evidence type="ECO:0000256" key="2">
    <source>
        <dbReference type="ARBA" id="ARBA00022980"/>
    </source>
</evidence>
<evidence type="ECO:0000313" key="6">
    <source>
        <dbReference type="Proteomes" id="UP000183404"/>
    </source>
</evidence>
<dbReference type="GO" id="GO:0006412">
    <property type="term" value="P:translation"/>
    <property type="evidence" value="ECO:0007669"/>
    <property type="project" value="TreeGrafter"/>
</dbReference>
<keyword evidence="3" id="KW-0687">Ribonucleoprotein</keyword>
<name>A0A1G7WB42_THETY</name>
<accession>A0A1G7WB42</accession>
<evidence type="ECO:0000256" key="1">
    <source>
        <dbReference type="ARBA" id="ARBA00006767"/>
    </source>
</evidence>
<dbReference type="InterPro" id="IPR003029">
    <property type="entry name" value="S1_domain"/>
</dbReference>
<proteinExistence type="inferred from homology"/>
<comment type="similarity">
    <text evidence="1">Belongs to the bacterial ribosomal protein bS1 family.</text>
</comment>
<evidence type="ECO:0000259" key="4">
    <source>
        <dbReference type="PROSITE" id="PS50126"/>
    </source>
</evidence>
<dbReference type="InterPro" id="IPR012340">
    <property type="entry name" value="NA-bd_OB-fold"/>
</dbReference>
<evidence type="ECO:0000313" key="5">
    <source>
        <dbReference type="EMBL" id="SDG69213.1"/>
    </source>
</evidence>
<dbReference type="Gene3D" id="2.40.50.140">
    <property type="entry name" value="Nucleic acid-binding proteins"/>
    <property type="match status" value="1"/>
</dbReference>
<protein>
    <submittedName>
        <fullName evidence="5">Small subunit ribosomal protein S1</fullName>
    </submittedName>
</protein>
<dbReference type="InterPro" id="IPR050437">
    <property type="entry name" value="Ribos_protein_bS1-like"/>
</dbReference>
<sequence>MEVISKNEILPEDLKLEVQSKNIEKLSYIKKHNLIIKTEVKQLIKRKDNEGGSITAWQLDLDGVPGIVLFEETGLKYEKQMELYVGRQIYVKIIKIIPEPEYVICSRKLALQDLEESLFKKIQAGQIVQGTIHAVGNKFVYVDIGGYVGRISRKDATRSKLPIPLKGLFTVGEKVQVKITNVDYEKKEIGLSIVEATPNPWMTANIQKKDVVVGHITKIITTPNGHNVAFAEIMPGLEAIVTVPAKGFALKPGDKIQARVTKFDPQNKKFRVRLIQKLAK</sequence>
<dbReference type="SMART" id="SM00316">
    <property type="entry name" value="S1"/>
    <property type="match status" value="2"/>
</dbReference>
<dbReference type="Pfam" id="PF00575">
    <property type="entry name" value="S1"/>
    <property type="match status" value="1"/>
</dbReference>
<dbReference type="GO" id="GO:1990904">
    <property type="term" value="C:ribonucleoprotein complex"/>
    <property type="evidence" value="ECO:0007669"/>
    <property type="project" value="UniProtKB-KW"/>
</dbReference>
<dbReference type="SUPFAM" id="SSF50249">
    <property type="entry name" value="Nucleic acid-binding proteins"/>
    <property type="match status" value="1"/>
</dbReference>
<keyword evidence="2 5" id="KW-0689">Ribosomal protein</keyword>
<evidence type="ECO:0000256" key="3">
    <source>
        <dbReference type="ARBA" id="ARBA00023274"/>
    </source>
</evidence>
<reference evidence="5 6" key="1">
    <citation type="submission" date="2016-10" db="EMBL/GenBank/DDBJ databases">
        <authorList>
            <person name="de Groot N.N."/>
        </authorList>
    </citation>
    <scope>NUCLEOTIDE SEQUENCE [LARGE SCALE GENOMIC DNA]</scope>
    <source>
        <strain evidence="5 6">DSM 569</strain>
    </source>
</reference>
<dbReference type="RefSeq" id="WP_074592962.1">
    <property type="nucleotide sequence ID" value="NZ_FNBS01000116.1"/>
</dbReference>
<dbReference type="PANTHER" id="PTHR10724">
    <property type="entry name" value="30S RIBOSOMAL PROTEIN S1"/>
    <property type="match status" value="1"/>
</dbReference>
<dbReference type="GO" id="GO:0003729">
    <property type="term" value="F:mRNA binding"/>
    <property type="evidence" value="ECO:0007669"/>
    <property type="project" value="TreeGrafter"/>
</dbReference>
<dbReference type="PANTHER" id="PTHR10724:SF7">
    <property type="entry name" value="SMALL RIBOSOMAL SUBUNIT PROTEIN BS1C"/>
    <property type="match status" value="1"/>
</dbReference>